<evidence type="ECO:0000256" key="1">
    <source>
        <dbReference type="SAM" id="Phobius"/>
    </source>
</evidence>
<organism evidence="2 3">
    <name type="scientific">Ataeniobius toweri</name>
    <dbReference type="NCBI Taxonomy" id="208326"/>
    <lineage>
        <taxon>Eukaryota</taxon>
        <taxon>Metazoa</taxon>
        <taxon>Chordata</taxon>
        <taxon>Craniata</taxon>
        <taxon>Vertebrata</taxon>
        <taxon>Euteleostomi</taxon>
        <taxon>Actinopterygii</taxon>
        <taxon>Neopterygii</taxon>
        <taxon>Teleostei</taxon>
        <taxon>Neoteleostei</taxon>
        <taxon>Acanthomorphata</taxon>
        <taxon>Ovalentaria</taxon>
        <taxon>Atherinomorphae</taxon>
        <taxon>Cyprinodontiformes</taxon>
        <taxon>Goodeidae</taxon>
        <taxon>Ataeniobius</taxon>
    </lineage>
</organism>
<keyword evidence="1" id="KW-0812">Transmembrane</keyword>
<dbReference type="EMBL" id="JAHUTI010084542">
    <property type="protein sequence ID" value="MED6259568.1"/>
    <property type="molecule type" value="Genomic_DNA"/>
</dbReference>
<comment type="caution">
    <text evidence="2">The sequence shown here is derived from an EMBL/GenBank/DDBJ whole genome shotgun (WGS) entry which is preliminary data.</text>
</comment>
<keyword evidence="3" id="KW-1185">Reference proteome</keyword>
<keyword evidence="1" id="KW-1133">Transmembrane helix</keyword>
<protein>
    <submittedName>
        <fullName evidence="2">Uncharacterized protein</fullName>
    </submittedName>
</protein>
<keyword evidence="1" id="KW-0472">Membrane</keyword>
<proteinExistence type="predicted"/>
<name>A0ABU7C9Z1_9TELE</name>
<dbReference type="Proteomes" id="UP001345963">
    <property type="component" value="Unassembled WGS sequence"/>
</dbReference>
<reference evidence="2 3" key="1">
    <citation type="submission" date="2021-07" db="EMBL/GenBank/DDBJ databases">
        <authorList>
            <person name="Palmer J.M."/>
        </authorList>
    </citation>
    <scope>NUCLEOTIDE SEQUENCE [LARGE SCALE GENOMIC DNA]</scope>
    <source>
        <strain evidence="2 3">AT_MEX2019</strain>
        <tissue evidence="2">Muscle</tissue>
    </source>
</reference>
<evidence type="ECO:0000313" key="2">
    <source>
        <dbReference type="EMBL" id="MED6259568.1"/>
    </source>
</evidence>
<gene>
    <name evidence="2" type="ORF">ATANTOWER_025389</name>
</gene>
<accession>A0ABU7C9Z1</accession>
<feature type="transmembrane region" description="Helical" evidence="1">
    <location>
        <begin position="48"/>
        <end position="73"/>
    </location>
</feature>
<sequence length="101" mass="10600">MLGGFLGEVPLPSCAGWFCFWELVQTPGCQGGQVTDLTRTSGFGSRGWIVGFIALLLSLCLFGLEAGAPVLFWQPASMSVGNGWCLSAEASKLATFATLGH</sequence>
<evidence type="ECO:0000313" key="3">
    <source>
        <dbReference type="Proteomes" id="UP001345963"/>
    </source>
</evidence>